<keyword evidence="2" id="KW-1185">Reference proteome</keyword>
<dbReference type="Proteomes" id="UP000439752">
    <property type="component" value="Unassembled WGS sequence"/>
</dbReference>
<dbReference type="EMBL" id="CABWKQ010000012">
    <property type="protein sequence ID" value="VWX34913.1"/>
    <property type="molecule type" value="Genomic_DNA"/>
</dbReference>
<reference evidence="1 2" key="1">
    <citation type="submission" date="2019-10" db="EMBL/GenBank/DDBJ databases">
        <authorList>
            <person name="Karimi E."/>
        </authorList>
    </citation>
    <scope>NUCLEOTIDE SEQUENCE [LARGE SCALE GENOMIC DNA]</scope>
    <source>
        <strain evidence="1">Exiguobacterium sp. 9Y</strain>
    </source>
</reference>
<accession>A0A653I758</accession>
<evidence type="ECO:0000313" key="1">
    <source>
        <dbReference type="EMBL" id="VWX34913.1"/>
    </source>
</evidence>
<gene>
    <name evidence="1" type="ORF">EXIGUO9Y_20029</name>
</gene>
<organism evidence="1 2">
    <name type="scientific">Exiguobacterium oxidotolerans</name>
    <dbReference type="NCBI Taxonomy" id="223958"/>
    <lineage>
        <taxon>Bacteria</taxon>
        <taxon>Bacillati</taxon>
        <taxon>Bacillota</taxon>
        <taxon>Bacilli</taxon>
        <taxon>Bacillales</taxon>
        <taxon>Bacillales Family XII. Incertae Sedis</taxon>
        <taxon>Exiguobacterium</taxon>
    </lineage>
</organism>
<dbReference type="AlphaFoldDB" id="A0A653I758"/>
<proteinExistence type="predicted"/>
<sequence length="48" mass="5569">MMFTSLQRIYPKERVAIHLPLSLGLHPDRLEVGVFSPDFDKIKKICPM</sequence>
<evidence type="ECO:0000313" key="2">
    <source>
        <dbReference type="Proteomes" id="UP000439752"/>
    </source>
</evidence>
<name>A0A653I758_9BACL</name>
<protein>
    <submittedName>
        <fullName evidence="1">Uncharacterized protein</fullName>
    </submittedName>
</protein>